<feature type="region of interest" description="Disordered" evidence="1">
    <location>
        <begin position="87"/>
        <end position="112"/>
    </location>
</feature>
<dbReference type="AlphaFoldDB" id="S2J9J6"/>
<evidence type="ECO:0000256" key="1">
    <source>
        <dbReference type="SAM" id="MobiDB-lite"/>
    </source>
</evidence>
<name>S2J9J6_MUCC1</name>
<dbReference type="CDD" id="cd00303">
    <property type="entry name" value="retropepsin_like"/>
    <property type="match status" value="1"/>
</dbReference>
<dbReference type="Gene3D" id="2.40.70.10">
    <property type="entry name" value="Acid Proteases"/>
    <property type="match status" value="1"/>
</dbReference>
<proteinExistence type="predicted"/>
<feature type="compositionally biased region" description="Acidic residues" evidence="1">
    <location>
        <begin position="91"/>
        <end position="105"/>
    </location>
</feature>
<protein>
    <submittedName>
        <fullName evidence="2">Uncharacterized protein</fullName>
    </submittedName>
</protein>
<dbReference type="SUPFAM" id="SSF50630">
    <property type="entry name" value="Acid proteases"/>
    <property type="match status" value="1"/>
</dbReference>
<accession>S2J9J6</accession>
<dbReference type="InParanoid" id="S2J9J6"/>
<sequence>MKKLNIWDVLKNTNANLTISDWLSVDKAATKNLLDGIKTLRSRKQARTELAGGQINIAPMEIQDDTRNMLINRVDTGTTASSDLLFGDFSSSDEDDYTTEEDDQESSTTTSSAIITPFEDIGKYEELDPAYESKTYALYPYSINRILNNSPLKTMVCINDQMVEAIVDCGAATSVISASLCDRLNLKLTGDIVKVSPFDSVEKKACHIIRDVPITIGGYTRKEHCCVVVRKPDIIITKKLNLDPRKYRKEMSKDGRKVNVYPRKQEEYLILGNTFLNAYEMRINMATNILSFPIFGGINEAQVQCYSSEINPHTLEILSLETDKKTMNQVPYADELLETDKKEDVLLENGKLNLEKIPDYLKALVEQ</sequence>
<dbReference type="InterPro" id="IPR021109">
    <property type="entry name" value="Peptidase_aspartic_dom_sf"/>
</dbReference>
<organism evidence="2 3">
    <name type="scientific">Mucor circinelloides f. circinelloides (strain 1006PhL)</name>
    <name type="common">Mucormycosis agent</name>
    <name type="synonym">Calyptromyces circinelloides</name>
    <dbReference type="NCBI Taxonomy" id="1220926"/>
    <lineage>
        <taxon>Eukaryota</taxon>
        <taxon>Fungi</taxon>
        <taxon>Fungi incertae sedis</taxon>
        <taxon>Mucoromycota</taxon>
        <taxon>Mucoromycotina</taxon>
        <taxon>Mucoromycetes</taxon>
        <taxon>Mucorales</taxon>
        <taxon>Mucorineae</taxon>
        <taxon>Mucoraceae</taxon>
        <taxon>Mucor</taxon>
    </lineage>
</organism>
<dbReference type="EMBL" id="KE123980">
    <property type="protein sequence ID" value="EPB86821.1"/>
    <property type="molecule type" value="Genomic_DNA"/>
</dbReference>
<dbReference type="Proteomes" id="UP000014254">
    <property type="component" value="Unassembled WGS sequence"/>
</dbReference>
<gene>
    <name evidence="2" type="ORF">HMPREF1544_06346</name>
</gene>
<dbReference type="Pfam" id="PF13650">
    <property type="entry name" value="Asp_protease_2"/>
    <property type="match status" value="1"/>
</dbReference>
<dbReference type="OrthoDB" id="2246976at2759"/>
<keyword evidence="3" id="KW-1185">Reference proteome</keyword>
<evidence type="ECO:0000313" key="3">
    <source>
        <dbReference type="Proteomes" id="UP000014254"/>
    </source>
</evidence>
<dbReference type="VEuPathDB" id="FungiDB:HMPREF1544_06346"/>
<dbReference type="STRING" id="1220926.S2J9J6"/>
<reference evidence="3" key="1">
    <citation type="submission" date="2013-05" db="EMBL/GenBank/DDBJ databases">
        <title>The Genome sequence of Mucor circinelloides f. circinelloides 1006PhL.</title>
        <authorList>
            <consortium name="The Broad Institute Genomics Platform"/>
            <person name="Cuomo C."/>
            <person name="Earl A."/>
            <person name="Findley K."/>
            <person name="Lee S.C."/>
            <person name="Walker B."/>
            <person name="Young S."/>
            <person name="Zeng Q."/>
            <person name="Gargeya S."/>
            <person name="Fitzgerald M."/>
            <person name="Haas B."/>
            <person name="Abouelleil A."/>
            <person name="Allen A.W."/>
            <person name="Alvarado L."/>
            <person name="Arachchi H.M."/>
            <person name="Berlin A.M."/>
            <person name="Chapman S.B."/>
            <person name="Gainer-Dewar J."/>
            <person name="Goldberg J."/>
            <person name="Griggs A."/>
            <person name="Gujja S."/>
            <person name="Hansen M."/>
            <person name="Howarth C."/>
            <person name="Imamovic A."/>
            <person name="Ireland A."/>
            <person name="Larimer J."/>
            <person name="McCowan C."/>
            <person name="Murphy C."/>
            <person name="Pearson M."/>
            <person name="Poon T.W."/>
            <person name="Priest M."/>
            <person name="Roberts A."/>
            <person name="Saif S."/>
            <person name="Shea T."/>
            <person name="Sisk P."/>
            <person name="Sykes S."/>
            <person name="Wortman J."/>
            <person name="Nusbaum C."/>
            <person name="Birren B."/>
        </authorList>
    </citation>
    <scope>NUCLEOTIDE SEQUENCE [LARGE SCALE GENOMIC DNA]</scope>
    <source>
        <strain evidence="3">1006PhL</strain>
    </source>
</reference>
<evidence type="ECO:0000313" key="2">
    <source>
        <dbReference type="EMBL" id="EPB86821.1"/>
    </source>
</evidence>